<keyword evidence="3" id="KW-1185">Reference proteome</keyword>
<evidence type="ECO:0000313" key="2">
    <source>
        <dbReference type="EMBL" id="MPC26951.1"/>
    </source>
</evidence>
<comment type="caution">
    <text evidence="2">The sequence shown here is derived from an EMBL/GenBank/DDBJ whole genome shotgun (WGS) entry which is preliminary data.</text>
</comment>
<dbReference type="EMBL" id="VSRR010001674">
    <property type="protein sequence ID" value="MPC26951.1"/>
    <property type="molecule type" value="Genomic_DNA"/>
</dbReference>
<dbReference type="AlphaFoldDB" id="A0A5B7DZ34"/>
<protein>
    <submittedName>
        <fullName evidence="2">Uncharacterized protein</fullName>
    </submittedName>
</protein>
<accession>A0A5B7DZ34</accession>
<proteinExistence type="predicted"/>
<reference evidence="2 3" key="1">
    <citation type="submission" date="2019-05" db="EMBL/GenBank/DDBJ databases">
        <title>Another draft genome of Portunus trituberculatus and its Hox gene families provides insights of decapod evolution.</title>
        <authorList>
            <person name="Jeong J.-H."/>
            <person name="Song I."/>
            <person name="Kim S."/>
            <person name="Choi T."/>
            <person name="Kim D."/>
            <person name="Ryu S."/>
            <person name="Kim W."/>
        </authorList>
    </citation>
    <scope>NUCLEOTIDE SEQUENCE [LARGE SCALE GENOMIC DNA]</scope>
    <source>
        <tissue evidence="2">Muscle</tissue>
    </source>
</reference>
<name>A0A5B7DZ34_PORTR</name>
<sequence>MMVKRGGAWWPAAPPRQQHQAIDKVFSACRDSGTSWVQNTSRSTPSPMCACMHTTHTHLNLYHEREGNTCTQDGGEGDEVMTLLSQGGTRHGPGREGQLEDLSAAGGSNDSISGGYSRDDSLHHSLCQSVGHSSDACDMAKSATFLKLLQEDNREIL</sequence>
<gene>
    <name evidence="2" type="ORF">E2C01_020103</name>
</gene>
<feature type="region of interest" description="Disordered" evidence="1">
    <location>
        <begin position="69"/>
        <end position="115"/>
    </location>
</feature>
<dbReference type="Proteomes" id="UP000324222">
    <property type="component" value="Unassembled WGS sequence"/>
</dbReference>
<evidence type="ECO:0000256" key="1">
    <source>
        <dbReference type="SAM" id="MobiDB-lite"/>
    </source>
</evidence>
<organism evidence="2 3">
    <name type="scientific">Portunus trituberculatus</name>
    <name type="common">Swimming crab</name>
    <name type="synonym">Neptunus trituberculatus</name>
    <dbReference type="NCBI Taxonomy" id="210409"/>
    <lineage>
        <taxon>Eukaryota</taxon>
        <taxon>Metazoa</taxon>
        <taxon>Ecdysozoa</taxon>
        <taxon>Arthropoda</taxon>
        <taxon>Crustacea</taxon>
        <taxon>Multicrustacea</taxon>
        <taxon>Malacostraca</taxon>
        <taxon>Eumalacostraca</taxon>
        <taxon>Eucarida</taxon>
        <taxon>Decapoda</taxon>
        <taxon>Pleocyemata</taxon>
        <taxon>Brachyura</taxon>
        <taxon>Eubrachyura</taxon>
        <taxon>Portunoidea</taxon>
        <taxon>Portunidae</taxon>
        <taxon>Portuninae</taxon>
        <taxon>Portunus</taxon>
    </lineage>
</organism>
<evidence type="ECO:0000313" key="3">
    <source>
        <dbReference type="Proteomes" id="UP000324222"/>
    </source>
</evidence>